<feature type="compositionally biased region" description="Basic and acidic residues" evidence="2">
    <location>
        <begin position="65"/>
        <end position="105"/>
    </location>
</feature>
<keyword evidence="1" id="KW-0694">RNA-binding</keyword>
<dbReference type="OrthoDB" id="48743at2759"/>
<dbReference type="CDD" id="cd11717">
    <property type="entry name" value="THUMP_THUMPD1_like"/>
    <property type="match status" value="1"/>
</dbReference>
<dbReference type="GO" id="GO:0006400">
    <property type="term" value="P:tRNA modification"/>
    <property type="evidence" value="ECO:0007669"/>
    <property type="project" value="InterPro"/>
</dbReference>
<feature type="region of interest" description="Disordered" evidence="2">
    <location>
        <begin position="65"/>
        <end position="133"/>
    </location>
</feature>
<sequence length="393" mass="44001">MSTNSNNTTSNSSNRGKRKRQYLTTAHNNLKWQPKRGGPGVLVTCDTGRDGKAKREGLEILEYYLEKQATKTSSKEETKNEESKSEKDDKKLSLEEELAELKESANDNSNSNSNDNDKKKSKRKNVKKPFAHYDTGCKGNVMILCMLPNPNLIPSINTTNNSNSKPETETEDPPIEDGKEQSEDKNKKAKTSPTKEEEEKGEAADATTVSASQTTSSNTANANPPWDPLATVRQVMTDIQDETTKNIPGSRFIRRMIPLQATCFASLEEIKLTFRSILDHLVLPNLPNDKKDVTFAIHFKKRNCGHLTRDQVIHEIGNQVDQATGEGWKVNLAQPDIRIQIEICKTLCGMAVLQASQCDNLLAKYNFNVTDLRTQAREQQQGTQDQTTNQDDK</sequence>
<evidence type="ECO:0000256" key="1">
    <source>
        <dbReference type="PROSITE-ProRule" id="PRU00529"/>
    </source>
</evidence>
<dbReference type="SUPFAM" id="SSF143437">
    <property type="entry name" value="THUMP domain-like"/>
    <property type="match status" value="1"/>
</dbReference>
<proteinExistence type="predicted"/>
<feature type="compositionally biased region" description="Low complexity" evidence="2">
    <location>
        <begin position="1"/>
        <end position="14"/>
    </location>
</feature>
<feature type="compositionally biased region" description="Basic residues" evidence="2">
    <location>
        <begin position="119"/>
        <end position="130"/>
    </location>
</feature>
<evidence type="ECO:0000256" key="2">
    <source>
        <dbReference type="SAM" id="MobiDB-lite"/>
    </source>
</evidence>
<feature type="region of interest" description="Disordered" evidence="2">
    <location>
        <begin position="154"/>
        <end position="228"/>
    </location>
</feature>
<keyword evidence="5" id="KW-1185">Reference proteome</keyword>
<dbReference type="AlphaFoldDB" id="A0A9N8HCE8"/>
<dbReference type="Proteomes" id="UP001153069">
    <property type="component" value="Unassembled WGS sequence"/>
</dbReference>
<gene>
    <name evidence="4" type="ORF">SEMRO_378_G130300.1</name>
</gene>
<dbReference type="SMART" id="SM00981">
    <property type="entry name" value="THUMP"/>
    <property type="match status" value="1"/>
</dbReference>
<dbReference type="Gene3D" id="3.30.2300.10">
    <property type="entry name" value="THUMP superfamily"/>
    <property type="match status" value="1"/>
</dbReference>
<feature type="compositionally biased region" description="Polar residues" evidence="2">
    <location>
        <begin position="22"/>
        <end position="31"/>
    </location>
</feature>
<dbReference type="InterPro" id="IPR040183">
    <property type="entry name" value="THUMPD1-like"/>
</dbReference>
<feature type="domain" description="THUMP" evidence="3">
    <location>
        <begin position="238"/>
        <end position="354"/>
    </location>
</feature>
<dbReference type="EMBL" id="CAICTM010000377">
    <property type="protein sequence ID" value="CAB9509186.1"/>
    <property type="molecule type" value="Genomic_DNA"/>
</dbReference>
<dbReference type="PROSITE" id="PS51165">
    <property type="entry name" value="THUMP"/>
    <property type="match status" value="1"/>
</dbReference>
<dbReference type="GO" id="GO:0003723">
    <property type="term" value="F:RNA binding"/>
    <property type="evidence" value="ECO:0007669"/>
    <property type="project" value="UniProtKB-UniRule"/>
</dbReference>
<feature type="region of interest" description="Disordered" evidence="2">
    <location>
        <begin position="1"/>
        <end position="51"/>
    </location>
</feature>
<name>A0A9N8HCE8_9STRA</name>
<feature type="compositionally biased region" description="Basic and acidic residues" evidence="2">
    <location>
        <begin position="176"/>
        <end position="186"/>
    </location>
</feature>
<accession>A0A9N8HCE8</accession>
<organism evidence="4 5">
    <name type="scientific">Seminavis robusta</name>
    <dbReference type="NCBI Taxonomy" id="568900"/>
    <lineage>
        <taxon>Eukaryota</taxon>
        <taxon>Sar</taxon>
        <taxon>Stramenopiles</taxon>
        <taxon>Ochrophyta</taxon>
        <taxon>Bacillariophyta</taxon>
        <taxon>Bacillariophyceae</taxon>
        <taxon>Bacillariophycidae</taxon>
        <taxon>Naviculales</taxon>
        <taxon>Naviculaceae</taxon>
        <taxon>Seminavis</taxon>
    </lineage>
</organism>
<feature type="compositionally biased region" description="Basic and acidic residues" evidence="2">
    <location>
        <begin position="193"/>
        <end position="203"/>
    </location>
</feature>
<feature type="compositionally biased region" description="Low complexity" evidence="2">
    <location>
        <begin position="154"/>
        <end position="164"/>
    </location>
</feature>
<evidence type="ECO:0000313" key="4">
    <source>
        <dbReference type="EMBL" id="CAB9509186.1"/>
    </source>
</evidence>
<evidence type="ECO:0000313" key="5">
    <source>
        <dbReference type="Proteomes" id="UP001153069"/>
    </source>
</evidence>
<dbReference type="Pfam" id="PF02926">
    <property type="entry name" value="THUMP"/>
    <property type="match status" value="1"/>
</dbReference>
<evidence type="ECO:0000259" key="3">
    <source>
        <dbReference type="PROSITE" id="PS51165"/>
    </source>
</evidence>
<dbReference type="InterPro" id="IPR004114">
    <property type="entry name" value="THUMP_dom"/>
</dbReference>
<feature type="compositionally biased region" description="Low complexity" evidence="2">
    <location>
        <begin position="204"/>
        <end position="223"/>
    </location>
</feature>
<protein>
    <submittedName>
        <fullName evidence="4">THUMP domain-containing protein 1</fullName>
    </submittedName>
</protein>
<comment type="caution">
    <text evidence="4">The sequence shown here is derived from an EMBL/GenBank/DDBJ whole genome shotgun (WGS) entry which is preliminary data.</text>
</comment>
<dbReference type="PANTHER" id="PTHR13452">
    <property type="entry name" value="THUMP DOMAIN CONTAINING PROTEIN 1-RELATED"/>
    <property type="match status" value="1"/>
</dbReference>
<dbReference type="PANTHER" id="PTHR13452:SF10">
    <property type="entry name" value="THUMP DOMAIN-CONTAINING PROTEIN 1"/>
    <property type="match status" value="1"/>
</dbReference>
<reference evidence="4" key="1">
    <citation type="submission" date="2020-06" db="EMBL/GenBank/DDBJ databases">
        <authorList>
            <consortium name="Plant Systems Biology data submission"/>
        </authorList>
    </citation>
    <scope>NUCLEOTIDE SEQUENCE</scope>
    <source>
        <strain evidence="4">D6</strain>
    </source>
</reference>